<dbReference type="RefSeq" id="WP_069314399.1">
    <property type="nucleotide sequence ID" value="NZ_MDTU01000006.1"/>
</dbReference>
<evidence type="ECO:0000313" key="2">
    <source>
        <dbReference type="Proteomes" id="UP000094329"/>
    </source>
</evidence>
<gene>
    <name evidence="1" type="ORF">BGC07_17785</name>
</gene>
<protein>
    <submittedName>
        <fullName evidence="1">Uncharacterized protein</fullName>
    </submittedName>
</protein>
<dbReference type="Proteomes" id="UP000094329">
    <property type="component" value="Unassembled WGS sequence"/>
</dbReference>
<dbReference type="EMBL" id="MDTU01000006">
    <property type="protein sequence ID" value="ODN41126.1"/>
    <property type="molecule type" value="Genomic_DNA"/>
</dbReference>
<organism evidence="1 2">
    <name type="scientific">Piscirickettsia litoralis</name>
    <dbReference type="NCBI Taxonomy" id="1891921"/>
    <lineage>
        <taxon>Bacteria</taxon>
        <taxon>Pseudomonadati</taxon>
        <taxon>Pseudomonadota</taxon>
        <taxon>Gammaproteobacteria</taxon>
        <taxon>Thiotrichales</taxon>
        <taxon>Piscirickettsiaceae</taxon>
        <taxon>Piscirickettsia</taxon>
    </lineage>
</organism>
<comment type="caution">
    <text evidence="1">The sequence shown here is derived from an EMBL/GenBank/DDBJ whole genome shotgun (WGS) entry which is preliminary data.</text>
</comment>
<keyword evidence="2" id="KW-1185">Reference proteome</keyword>
<sequence>MSDTVIEAIQPFRTRCQHGRFRVDHRMAYVECGICGEKINPMWALHNIAKQESRYSLRLDSLNAQSEKAALKNRCKCQHCGKMTKIAK</sequence>
<reference evidence="1 2" key="1">
    <citation type="submission" date="2016-08" db="EMBL/GenBank/DDBJ databases">
        <title>Draft genome sequence of Candidatus Piscirickettsia litoralis, from seawater.</title>
        <authorList>
            <person name="Wan X."/>
            <person name="Lee A.J."/>
            <person name="Hou S."/>
            <person name="Donachie S.P."/>
        </authorList>
    </citation>
    <scope>NUCLEOTIDE SEQUENCE [LARGE SCALE GENOMIC DNA]</scope>
    <source>
        <strain evidence="1 2">Y2</strain>
    </source>
</reference>
<accession>A0ABX2ZX01</accession>
<proteinExistence type="predicted"/>
<name>A0ABX2ZX01_9GAMM</name>
<evidence type="ECO:0000313" key="1">
    <source>
        <dbReference type="EMBL" id="ODN41126.1"/>
    </source>
</evidence>